<feature type="domain" description="Methyltransferase type 11" evidence="5">
    <location>
        <begin position="44"/>
        <end position="136"/>
    </location>
</feature>
<evidence type="ECO:0000313" key="7">
    <source>
        <dbReference type="Proteomes" id="UP000176244"/>
    </source>
</evidence>
<gene>
    <name evidence="6" type="primary">bioC</name>
    <name evidence="6" type="ORF">ACWI_30670</name>
</gene>
<protein>
    <submittedName>
        <fullName evidence="6">Malonyl-[acyl-carrier protein] O-methyltransferase</fullName>
        <ecNumber evidence="6">2.1.1.197</ecNumber>
    </submittedName>
</protein>
<dbReference type="NCBIfam" id="NF045667">
    <property type="entry name" value="MTase_DVU1556"/>
    <property type="match status" value="1"/>
</dbReference>
<dbReference type="InterPro" id="IPR029063">
    <property type="entry name" value="SAM-dependent_MTases_sf"/>
</dbReference>
<evidence type="ECO:0000256" key="1">
    <source>
        <dbReference type="ARBA" id="ARBA00005189"/>
    </source>
</evidence>
<dbReference type="Proteomes" id="UP000176244">
    <property type="component" value="Unassembled WGS sequence"/>
</dbReference>
<dbReference type="Pfam" id="PF08241">
    <property type="entry name" value="Methyltransf_11"/>
    <property type="match status" value="1"/>
</dbReference>
<dbReference type="EC" id="2.1.1.197" evidence="6"/>
<dbReference type="Gene3D" id="3.40.50.150">
    <property type="entry name" value="Vaccinia Virus protein VP39"/>
    <property type="match status" value="1"/>
</dbReference>
<dbReference type="PANTHER" id="PTHR44307">
    <property type="entry name" value="PHOSPHOETHANOLAMINE METHYLTRANSFERASE"/>
    <property type="match status" value="1"/>
</dbReference>
<dbReference type="RefSeq" id="WP_084633744.1">
    <property type="nucleotide sequence ID" value="NZ_JAYFRG010000036.1"/>
</dbReference>
<comment type="caution">
    <text evidence="6">The sequence shown here is derived from an EMBL/GenBank/DDBJ whole genome shotgun (WGS) entry which is preliminary data.</text>
</comment>
<dbReference type="EMBL" id="LKEU01000040">
    <property type="protein sequence ID" value="OFV69419.1"/>
    <property type="molecule type" value="Genomic_DNA"/>
</dbReference>
<dbReference type="GO" id="GO:0008757">
    <property type="term" value="F:S-adenosylmethionine-dependent methyltransferase activity"/>
    <property type="evidence" value="ECO:0007669"/>
    <property type="project" value="InterPro"/>
</dbReference>
<dbReference type="GO" id="GO:0102130">
    <property type="term" value="F:malonyl-CoA methyltransferase activity"/>
    <property type="evidence" value="ECO:0007669"/>
    <property type="project" value="UniProtKB-EC"/>
</dbReference>
<evidence type="ECO:0000256" key="3">
    <source>
        <dbReference type="ARBA" id="ARBA00022679"/>
    </source>
</evidence>
<reference evidence="6 7" key="1">
    <citation type="submission" date="2015-09" db="EMBL/GenBank/DDBJ databases">
        <title>Genome sequence of Acetobacterium wieringae DSM 1911.</title>
        <authorList>
            <person name="Poehlein A."/>
            <person name="Bengelsdorf F.R."/>
            <person name="Schiel-Bengelsdorf B."/>
            <person name="Duerre P."/>
            <person name="Daniel R."/>
        </authorList>
    </citation>
    <scope>NUCLEOTIDE SEQUENCE [LARGE SCALE GENOMIC DNA]</scope>
    <source>
        <strain evidence="6 7">DSM 1911</strain>
    </source>
</reference>
<dbReference type="STRING" id="52694.ACWI_30670"/>
<sequence>MSGNCAYESPEMSELLGGTLRPGGFALTDRGVAGCRWSAADLLLDLGCGTGATVSYLEQKYGLTVVGLDPSQKLLATARKNNPDKEFLLGSGEAIPCPDESFQGVLSECTLSLMTDLPAALEEVYRVMKPQGMFFITDVYARNPEALEGIKTHQFTSCMRGLYDLKQLQMDLTDAGFETVLLEDHSELLRQLLVKTIFEFGSMQAFWLKTGGACAAGFQDALKMCKPGYFMMIARKVE</sequence>
<dbReference type="SUPFAM" id="SSF53335">
    <property type="entry name" value="S-adenosyl-L-methionine-dependent methyltransferases"/>
    <property type="match status" value="1"/>
</dbReference>
<dbReference type="AlphaFoldDB" id="A0A1F2PDD6"/>
<proteinExistence type="predicted"/>
<comment type="pathway">
    <text evidence="4">Phospholipid metabolism.</text>
</comment>
<comment type="pathway">
    <text evidence="1">Lipid metabolism.</text>
</comment>
<name>A0A1F2PDD6_9FIRM</name>
<evidence type="ECO:0000256" key="2">
    <source>
        <dbReference type="ARBA" id="ARBA00022603"/>
    </source>
</evidence>
<evidence type="ECO:0000256" key="4">
    <source>
        <dbReference type="ARBA" id="ARBA00025707"/>
    </source>
</evidence>
<dbReference type="GO" id="GO:0032259">
    <property type="term" value="P:methylation"/>
    <property type="evidence" value="ECO:0007669"/>
    <property type="project" value="UniProtKB-KW"/>
</dbReference>
<dbReference type="CDD" id="cd02440">
    <property type="entry name" value="AdoMet_MTases"/>
    <property type="match status" value="1"/>
</dbReference>
<organism evidence="6 7">
    <name type="scientific">Acetobacterium wieringae</name>
    <dbReference type="NCBI Taxonomy" id="52694"/>
    <lineage>
        <taxon>Bacteria</taxon>
        <taxon>Bacillati</taxon>
        <taxon>Bacillota</taxon>
        <taxon>Clostridia</taxon>
        <taxon>Eubacteriales</taxon>
        <taxon>Eubacteriaceae</taxon>
        <taxon>Acetobacterium</taxon>
    </lineage>
</organism>
<dbReference type="PANTHER" id="PTHR44307:SF2">
    <property type="entry name" value="PHOSPHOETHANOLAMINE METHYLTRANSFERASE ISOFORM X1"/>
    <property type="match status" value="1"/>
</dbReference>
<accession>A0A1F2PDD6</accession>
<evidence type="ECO:0000313" key="6">
    <source>
        <dbReference type="EMBL" id="OFV69419.1"/>
    </source>
</evidence>
<keyword evidence="2 6" id="KW-0489">Methyltransferase</keyword>
<keyword evidence="3 6" id="KW-0808">Transferase</keyword>
<evidence type="ECO:0000259" key="5">
    <source>
        <dbReference type="Pfam" id="PF08241"/>
    </source>
</evidence>
<dbReference type="InterPro" id="IPR013216">
    <property type="entry name" value="Methyltransf_11"/>
</dbReference>
<dbReference type="OrthoDB" id="9772751at2"/>